<evidence type="ECO:0000313" key="2">
    <source>
        <dbReference type="EMBL" id="NEN23710.1"/>
    </source>
</evidence>
<accession>A0A7K3WPX6</accession>
<dbReference type="PANTHER" id="PTHR28208:SF3">
    <property type="entry name" value="PHOSPHATIDATE PHOSPHATASE APP1"/>
    <property type="match status" value="1"/>
</dbReference>
<proteinExistence type="predicted"/>
<protein>
    <submittedName>
        <fullName evidence="2">DUF2183 domain-containing protein</fullName>
    </submittedName>
</protein>
<dbReference type="Pfam" id="PF09949">
    <property type="entry name" value="APP1_cat"/>
    <property type="match status" value="1"/>
</dbReference>
<dbReference type="AlphaFoldDB" id="A0A7K3WPX6"/>
<dbReference type="InterPro" id="IPR036412">
    <property type="entry name" value="HAD-like_sf"/>
</dbReference>
<dbReference type="PANTHER" id="PTHR28208">
    <property type="entry name" value="PHOSPHATIDATE PHOSPHATASE APP1"/>
    <property type="match status" value="1"/>
</dbReference>
<sequence length="304" mass="35609">MQSQRGWLLNGVAINGHPKFIDKNDGALKLFWKILRSYFYDSAGRRNIDLKINGEIYPVVTDNNGNFEMTLDLERIETIEFLHSASSEQLDVLQSENRYYSYHKSKFLIISDIDDTILVSHSARLFSKLWLMLFKPIPKRKTVEESELAYRELSKNNFPFAYVSASEYNLFSLVSTFIHLHKLPPGPIYLRPHQEFKNLFVKTEREDYKINRIMKLLRHFPDKKIVLFGDDSQQDFTVFGEVAQKLPNRIHSVYLRKTGSLKSSKSENVTWEMPDGKIPVHYYDDYADIQTDINKLIHENSRSS</sequence>
<name>A0A7K3WPX6_9FLAO</name>
<feature type="domain" description="Phosphatidate phosphatase APP1 catalytic" evidence="1">
    <location>
        <begin position="108"/>
        <end position="257"/>
    </location>
</feature>
<dbReference type="InterPro" id="IPR019236">
    <property type="entry name" value="APP1_cat"/>
</dbReference>
<evidence type="ECO:0000259" key="1">
    <source>
        <dbReference type="Pfam" id="PF09949"/>
    </source>
</evidence>
<dbReference type="EMBL" id="JAAGVY010000014">
    <property type="protein sequence ID" value="NEN23710.1"/>
    <property type="molecule type" value="Genomic_DNA"/>
</dbReference>
<dbReference type="Proteomes" id="UP000486602">
    <property type="component" value="Unassembled WGS sequence"/>
</dbReference>
<dbReference type="SUPFAM" id="SSF56784">
    <property type="entry name" value="HAD-like"/>
    <property type="match status" value="1"/>
</dbReference>
<dbReference type="InterPro" id="IPR052935">
    <property type="entry name" value="Mg2+_PAP"/>
</dbReference>
<organism evidence="2 3">
    <name type="scientific">Cryomorpha ignava</name>
    <dbReference type="NCBI Taxonomy" id="101383"/>
    <lineage>
        <taxon>Bacteria</taxon>
        <taxon>Pseudomonadati</taxon>
        <taxon>Bacteroidota</taxon>
        <taxon>Flavobacteriia</taxon>
        <taxon>Flavobacteriales</taxon>
        <taxon>Cryomorphaceae</taxon>
        <taxon>Cryomorpha</taxon>
    </lineage>
</organism>
<dbReference type="RefSeq" id="WP_163285105.1">
    <property type="nucleotide sequence ID" value="NZ_JAAGVY010000014.1"/>
</dbReference>
<evidence type="ECO:0000313" key="3">
    <source>
        <dbReference type="Proteomes" id="UP000486602"/>
    </source>
</evidence>
<dbReference type="GO" id="GO:0008195">
    <property type="term" value="F:phosphatidate phosphatase activity"/>
    <property type="evidence" value="ECO:0007669"/>
    <property type="project" value="InterPro"/>
</dbReference>
<gene>
    <name evidence="2" type="ORF">G3O08_09380</name>
</gene>
<comment type="caution">
    <text evidence="2">The sequence shown here is derived from an EMBL/GenBank/DDBJ whole genome shotgun (WGS) entry which is preliminary data.</text>
</comment>
<reference evidence="2 3" key="1">
    <citation type="submission" date="2020-02" db="EMBL/GenBank/DDBJ databases">
        <title>Out from the shadows clarifying the taxonomy of the family Cryomorphaceae and related taxa by utilizing the GTDB taxonomic framework.</title>
        <authorList>
            <person name="Bowman J.P."/>
        </authorList>
    </citation>
    <scope>NUCLEOTIDE SEQUENCE [LARGE SCALE GENOMIC DNA]</scope>
    <source>
        <strain evidence="2 3">QSSC 1-22</strain>
    </source>
</reference>
<keyword evidence="3" id="KW-1185">Reference proteome</keyword>